<dbReference type="Proteomes" id="UP001280121">
    <property type="component" value="Unassembled WGS sequence"/>
</dbReference>
<dbReference type="AlphaFoldDB" id="A0AAE0CPN9"/>
<evidence type="ECO:0000256" key="1">
    <source>
        <dbReference type="SAM" id="MobiDB-lite"/>
    </source>
</evidence>
<reference evidence="2" key="1">
    <citation type="journal article" date="2023" name="Plant J.">
        <title>Genome sequences and population genomics provide insights into the demographic history, inbreeding, and mutation load of two 'living fossil' tree species of Dipteronia.</title>
        <authorList>
            <person name="Feng Y."/>
            <person name="Comes H.P."/>
            <person name="Chen J."/>
            <person name="Zhu S."/>
            <person name="Lu R."/>
            <person name="Zhang X."/>
            <person name="Li P."/>
            <person name="Qiu J."/>
            <person name="Olsen K.M."/>
            <person name="Qiu Y."/>
        </authorList>
    </citation>
    <scope>NUCLEOTIDE SEQUENCE</scope>
    <source>
        <strain evidence="2">KIB01</strain>
    </source>
</reference>
<evidence type="ECO:0000313" key="3">
    <source>
        <dbReference type="Proteomes" id="UP001280121"/>
    </source>
</evidence>
<feature type="region of interest" description="Disordered" evidence="1">
    <location>
        <begin position="106"/>
        <end position="125"/>
    </location>
</feature>
<dbReference type="EMBL" id="JANJYI010000002">
    <property type="protein sequence ID" value="KAK2658871.1"/>
    <property type="molecule type" value="Genomic_DNA"/>
</dbReference>
<comment type="caution">
    <text evidence="2">The sequence shown here is derived from an EMBL/GenBank/DDBJ whole genome shotgun (WGS) entry which is preliminary data.</text>
</comment>
<sequence>MKPKSKTLNRRAPPSLQIGPPWFEFLSWRTIQRWICTRKLHIRNLDPFHCKLSNSKRRCFSPKASSLVLPLLPFNVNDVLVPSESKILYLYEATYQALLEETKLSKPTGHSARQSSGPTNRSIIPPTSSLQVIRRIRTCPTRPTDNLSDPDNCD</sequence>
<accession>A0AAE0CPN9</accession>
<gene>
    <name evidence="2" type="ORF">Ddye_005404</name>
</gene>
<name>A0AAE0CPN9_9ROSI</name>
<feature type="compositionally biased region" description="Polar residues" evidence="1">
    <location>
        <begin position="111"/>
        <end position="125"/>
    </location>
</feature>
<protein>
    <submittedName>
        <fullName evidence="2">Uncharacterized protein</fullName>
    </submittedName>
</protein>
<keyword evidence="3" id="KW-1185">Reference proteome</keyword>
<organism evidence="2 3">
    <name type="scientific">Dipteronia dyeriana</name>
    <dbReference type="NCBI Taxonomy" id="168575"/>
    <lineage>
        <taxon>Eukaryota</taxon>
        <taxon>Viridiplantae</taxon>
        <taxon>Streptophyta</taxon>
        <taxon>Embryophyta</taxon>
        <taxon>Tracheophyta</taxon>
        <taxon>Spermatophyta</taxon>
        <taxon>Magnoliopsida</taxon>
        <taxon>eudicotyledons</taxon>
        <taxon>Gunneridae</taxon>
        <taxon>Pentapetalae</taxon>
        <taxon>rosids</taxon>
        <taxon>malvids</taxon>
        <taxon>Sapindales</taxon>
        <taxon>Sapindaceae</taxon>
        <taxon>Hippocastanoideae</taxon>
        <taxon>Acereae</taxon>
        <taxon>Dipteronia</taxon>
    </lineage>
</organism>
<evidence type="ECO:0000313" key="2">
    <source>
        <dbReference type="EMBL" id="KAK2658871.1"/>
    </source>
</evidence>
<proteinExistence type="predicted"/>